<sequence>MIDVTACGAVHSSWIHCYGPSLRKSSRKWLHSVKEDHIGQSMLNHAYQSHQTYKNCSRAVGGWLI</sequence>
<dbReference type="KEGG" id="dfa:DFA_08128"/>
<protein>
    <submittedName>
        <fullName evidence="1">Uncharacterized protein</fullName>
    </submittedName>
</protein>
<evidence type="ECO:0000313" key="2">
    <source>
        <dbReference type="Proteomes" id="UP000007797"/>
    </source>
</evidence>
<dbReference type="RefSeq" id="XP_004355630.1">
    <property type="nucleotide sequence ID" value="XM_004355577.1"/>
</dbReference>
<accession>F4Q587</accession>
<dbReference type="GeneID" id="14869178"/>
<proteinExistence type="predicted"/>
<organism evidence="1 2">
    <name type="scientific">Cavenderia fasciculata</name>
    <name type="common">Slime mold</name>
    <name type="synonym">Dictyostelium fasciculatum</name>
    <dbReference type="NCBI Taxonomy" id="261658"/>
    <lineage>
        <taxon>Eukaryota</taxon>
        <taxon>Amoebozoa</taxon>
        <taxon>Evosea</taxon>
        <taxon>Eumycetozoa</taxon>
        <taxon>Dictyostelia</taxon>
        <taxon>Acytosteliales</taxon>
        <taxon>Cavenderiaceae</taxon>
        <taxon>Cavenderia</taxon>
    </lineage>
</organism>
<keyword evidence="2" id="KW-1185">Reference proteome</keyword>
<name>F4Q587_CACFS</name>
<gene>
    <name evidence="1" type="ORF">DFA_08128</name>
</gene>
<dbReference type="AlphaFoldDB" id="F4Q587"/>
<evidence type="ECO:0000313" key="1">
    <source>
        <dbReference type="EMBL" id="EGG17146.1"/>
    </source>
</evidence>
<reference evidence="2" key="1">
    <citation type="journal article" date="2011" name="Genome Res.">
        <title>Phylogeny-wide analysis of social amoeba genomes highlights ancient origins for complex intercellular communication.</title>
        <authorList>
            <person name="Heidel A.J."/>
            <person name="Lawal H.M."/>
            <person name="Felder M."/>
            <person name="Schilde C."/>
            <person name="Helps N.R."/>
            <person name="Tunggal B."/>
            <person name="Rivero F."/>
            <person name="John U."/>
            <person name="Schleicher M."/>
            <person name="Eichinger L."/>
            <person name="Platzer M."/>
            <person name="Noegel A.A."/>
            <person name="Schaap P."/>
            <person name="Gloeckner G."/>
        </authorList>
    </citation>
    <scope>NUCLEOTIDE SEQUENCE [LARGE SCALE GENOMIC DNA]</scope>
    <source>
        <strain evidence="2">SH3</strain>
    </source>
</reference>
<dbReference type="Proteomes" id="UP000007797">
    <property type="component" value="Unassembled WGS sequence"/>
</dbReference>
<dbReference type="EMBL" id="GL883021">
    <property type="protein sequence ID" value="EGG17146.1"/>
    <property type="molecule type" value="Genomic_DNA"/>
</dbReference>